<evidence type="ECO:0000313" key="1">
    <source>
        <dbReference type="EMBL" id="GAA1532345.1"/>
    </source>
</evidence>
<accession>A0ABN2B2C1</accession>
<evidence type="ECO:0000313" key="2">
    <source>
        <dbReference type="Proteomes" id="UP001501470"/>
    </source>
</evidence>
<dbReference type="EMBL" id="BAAAQD010000012">
    <property type="protein sequence ID" value="GAA1532345.1"/>
    <property type="molecule type" value="Genomic_DNA"/>
</dbReference>
<organism evidence="1 2">
    <name type="scientific">Dactylosporangium maewongense</name>
    <dbReference type="NCBI Taxonomy" id="634393"/>
    <lineage>
        <taxon>Bacteria</taxon>
        <taxon>Bacillati</taxon>
        <taxon>Actinomycetota</taxon>
        <taxon>Actinomycetes</taxon>
        <taxon>Micromonosporales</taxon>
        <taxon>Micromonosporaceae</taxon>
        <taxon>Dactylosporangium</taxon>
    </lineage>
</organism>
<sequence length="87" mass="8405">MANVCCVADVADATSTGRPVARARAAASSTGRTACFGTAGAATAGAAGVTRIPIPAPATAAVTTMDSPLRARAAVNPALGMVIPPLR</sequence>
<dbReference type="Proteomes" id="UP001501470">
    <property type="component" value="Unassembled WGS sequence"/>
</dbReference>
<gene>
    <name evidence="1" type="ORF">GCM10009827_057760</name>
</gene>
<comment type="caution">
    <text evidence="1">The sequence shown here is derived from an EMBL/GenBank/DDBJ whole genome shotgun (WGS) entry which is preliminary data.</text>
</comment>
<name>A0ABN2B2C1_9ACTN</name>
<reference evidence="1 2" key="1">
    <citation type="journal article" date="2019" name="Int. J. Syst. Evol. Microbiol.">
        <title>The Global Catalogue of Microorganisms (GCM) 10K type strain sequencing project: providing services to taxonomists for standard genome sequencing and annotation.</title>
        <authorList>
            <consortium name="The Broad Institute Genomics Platform"/>
            <consortium name="The Broad Institute Genome Sequencing Center for Infectious Disease"/>
            <person name="Wu L."/>
            <person name="Ma J."/>
        </authorList>
    </citation>
    <scope>NUCLEOTIDE SEQUENCE [LARGE SCALE GENOMIC DNA]</scope>
    <source>
        <strain evidence="1 2">JCM 15933</strain>
    </source>
</reference>
<keyword evidence="2" id="KW-1185">Reference proteome</keyword>
<proteinExistence type="predicted"/>
<protein>
    <submittedName>
        <fullName evidence="1">Uncharacterized protein</fullName>
    </submittedName>
</protein>